<keyword evidence="6" id="KW-0342">GTP-binding</keyword>
<evidence type="ECO:0000256" key="7">
    <source>
        <dbReference type="NCBIfam" id="TIGR00487"/>
    </source>
</evidence>
<evidence type="ECO:0000313" key="11">
    <source>
        <dbReference type="Proteomes" id="UP000808388"/>
    </source>
</evidence>
<evidence type="ECO:0000256" key="5">
    <source>
        <dbReference type="ARBA" id="ARBA00022917"/>
    </source>
</evidence>
<dbReference type="NCBIfam" id="TIGR00487">
    <property type="entry name" value="IF-2"/>
    <property type="match status" value="1"/>
</dbReference>
<comment type="caution">
    <text evidence="10">The sequence shown here is derived from an EMBL/GenBank/DDBJ whole genome shotgun (WGS) entry which is preliminary data.</text>
</comment>
<name>A0A9D6QU73_9BACT</name>
<dbReference type="InterPro" id="IPR009000">
    <property type="entry name" value="Transl_B-barrel_sf"/>
</dbReference>
<dbReference type="Pfam" id="PF00009">
    <property type="entry name" value="GTP_EFTU"/>
    <property type="match status" value="1"/>
</dbReference>
<dbReference type="InterPro" id="IPR053905">
    <property type="entry name" value="EF-G-like_DII"/>
</dbReference>
<dbReference type="SUPFAM" id="SSF52156">
    <property type="entry name" value="Initiation factor IF2/eIF5b, domain 3"/>
    <property type="match status" value="1"/>
</dbReference>
<evidence type="ECO:0000256" key="4">
    <source>
        <dbReference type="ARBA" id="ARBA00022741"/>
    </source>
</evidence>
<accession>A0A9D6QU73</accession>
<dbReference type="PROSITE" id="PS51722">
    <property type="entry name" value="G_TR_2"/>
    <property type="match status" value="1"/>
</dbReference>
<comment type="similarity">
    <text evidence="1 8">Belongs to the TRAFAC class translation factor GTPase superfamily. Classic translation factor GTPase family. IF-2 subfamily.</text>
</comment>
<keyword evidence="5 8" id="KW-0648">Protein biosynthesis</keyword>
<dbReference type="Gene3D" id="2.40.30.10">
    <property type="entry name" value="Translation factors"/>
    <property type="match status" value="2"/>
</dbReference>
<dbReference type="InterPro" id="IPR023115">
    <property type="entry name" value="TIF_IF2_dom3"/>
</dbReference>
<dbReference type="InterPro" id="IPR000795">
    <property type="entry name" value="T_Tr_GTP-bd_dom"/>
</dbReference>
<evidence type="ECO:0000256" key="1">
    <source>
        <dbReference type="ARBA" id="ARBA00007733"/>
    </source>
</evidence>
<keyword evidence="3 8" id="KW-0396">Initiation factor</keyword>
<dbReference type="InterPro" id="IPR005225">
    <property type="entry name" value="Small_GTP-bd"/>
</dbReference>
<dbReference type="Gene3D" id="3.40.50.300">
    <property type="entry name" value="P-loop containing nucleotide triphosphate hydrolases"/>
    <property type="match status" value="1"/>
</dbReference>
<dbReference type="GO" id="GO:0005525">
    <property type="term" value="F:GTP binding"/>
    <property type="evidence" value="ECO:0007669"/>
    <property type="project" value="UniProtKB-KW"/>
</dbReference>
<dbReference type="CDD" id="cd01887">
    <property type="entry name" value="IF2_eIF5B"/>
    <property type="match status" value="1"/>
</dbReference>
<dbReference type="InterPro" id="IPR000178">
    <property type="entry name" value="TF_IF2_bacterial-like"/>
</dbReference>
<dbReference type="Pfam" id="PF22042">
    <property type="entry name" value="EF-G_D2"/>
    <property type="match status" value="1"/>
</dbReference>
<dbReference type="EMBL" id="JACQCQ010000009">
    <property type="protein sequence ID" value="MBI3627668.1"/>
    <property type="molecule type" value="Genomic_DNA"/>
</dbReference>
<dbReference type="InterPro" id="IPR015760">
    <property type="entry name" value="TIF_IF2"/>
</dbReference>
<dbReference type="Pfam" id="PF11987">
    <property type="entry name" value="IF-2"/>
    <property type="match status" value="1"/>
</dbReference>
<protein>
    <recommendedName>
        <fullName evidence="2 7">Translation initiation factor IF-2</fullName>
    </recommendedName>
</protein>
<dbReference type="FunFam" id="3.40.50.300:FF:000019">
    <property type="entry name" value="Translation initiation factor IF-2"/>
    <property type="match status" value="1"/>
</dbReference>
<evidence type="ECO:0000256" key="6">
    <source>
        <dbReference type="ARBA" id="ARBA00023134"/>
    </source>
</evidence>
<dbReference type="NCBIfam" id="TIGR00231">
    <property type="entry name" value="small_GTP"/>
    <property type="match status" value="1"/>
</dbReference>
<proteinExistence type="inferred from homology"/>
<evidence type="ECO:0000256" key="3">
    <source>
        <dbReference type="ARBA" id="ARBA00022540"/>
    </source>
</evidence>
<comment type="function">
    <text evidence="8">One of the essential components for the initiation of protein synthesis. Protects formylmethionyl-tRNA from spontaneous hydrolysis and promotes its binding to the 30S ribosomal subunits. Also involved in the hydrolysis of GTP during the formation of the 70S ribosomal complex.</text>
</comment>
<dbReference type="GO" id="GO:0003743">
    <property type="term" value="F:translation initiation factor activity"/>
    <property type="evidence" value="ECO:0007669"/>
    <property type="project" value="UniProtKB-UniRule"/>
</dbReference>
<dbReference type="SUPFAM" id="SSF52540">
    <property type="entry name" value="P-loop containing nucleoside triphosphate hydrolases"/>
    <property type="match status" value="1"/>
</dbReference>
<dbReference type="PRINTS" id="PR00315">
    <property type="entry name" value="ELONGATNFCT"/>
</dbReference>
<dbReference type="InterPro" id="IPR027417">
    <property type="entry name" value="P-loop_NTPase"/>
</dbReference>
<evidence type="ECO:0000256" key="8">
    <source>
        <dbReference type="RuleBase" id="RU000644"/>
    </source>
</evidence>
<dbReference type="SUPFAM" id="SSF50447">
    <property type="entry name" value="Translation proteins"/>
    <property type="match status" value="2"/>
</dbReference>
<dbReference type="Gene3D" id="3.40.50.10050">
    <property type="entry name" value="Translation initiation factor IF- 2, domain 3"/>
    <property type="match status" value="1"/>
</dbReference>
<dbReference type="FunFam" id="3.40.50.10050:FF:000001">
    <property type="entry name" value="Translation initiation factor IF-2"/>
    <property type="match status" value="1"/>
</dbReference>
<dbReference type="PANTHER" id="PTHR43381">
    <property type="entry name" value="TRANSLATION INITIATION FACTOR IF-2-RELATED"/>
    <property type="match status" value="1"/>
</dbReference>
<dbReference type="GO" id="GO:0003924">
    <property type="term" value="F:GTPase activity"/>
    <property type="evidence" value="ECO:0007669"/>
    <property type="project" value="InterPro"/>
</dbReference>
<evidence type="ECO:0000259" key="9">
    <source>
        <dbReference type="PROSITE" id="PS51722"/>
    </source>
</evidence>
<gene>
    <name evidence="10" type="primary">infB</name>
    <name evidence="10" type="ORF">HY220_02905</name>
</gene>
<organism evidence="10 11">
    <name type="scientific">Candidatus Sungiibacteriota bacterium</name>
    <dbReference type="NCBI Taxonomy" id="2750080"/>
    <lineage>
        <taxon>Bacteria</taxon>
        <taxon>Candidatus Sungiibacteriota</taxon>
    </lineage>
</organism>
<feature type="domain" description="Tr-type G" evidence="9">
    <location>
        <begin position="16"/>
        <end position="196"/>
    </location>
</feature>
<reference evidence="10" key="1">
    <citation type="submission" date="2020-07" db="EMBL/GenBank/DDBJ databases">
        <title>Huge and variable diversity of episymbiotic CPR bacteria and DPANN archaea in groundwater ecosystems.</title>
        <authorList>
            <person name="He C.Y."/>
            <person name="Keren R."/>
            <person name="Whittaker M."/>
            <person name="Farag I.F."/>
            <person name="Doudna J."/>
            <person name="Cate J.H.D."/>
            <person name="Banfield J.F."/>
        </authorList>
    </citation>
    <scope>NUCLEOTIDE SEQUENCE</scope>
    <source>
        <strain evidence="10">NC_groundwater_972_Pr1_S-0.2um_49_27</strain>
    </source>
</reference>
<keyword evidence="4" id="KW-0547">Nucleotide-binding</keyword>
<evidence type="ECO:0000313" key="10">
    <source>
        <dbReference type="EMBL" id="MBI3627668.1"/>
    </source>
</evidence>
<dbReference type="AlphaFoldDB" id="A0A9D6QU73"/>
<evidence type="ECO:0000256" key="2">
    <source>
        <dbReference type="ARBA" id="ARBA00020675"/>
    </source>
</evidence>
<dbReference type="InterPro" id="IPR036925">
    <property type="entry name" value="TIF_IF2_dom3_sf"/>
</dbReference>
<dbReference type="PANTHER" id="PTHR43381:SF5">
    <property type="entry name" value="TR-TYPE G DOMAIN-CONTAINING PROTEIN"/>
    <property type="match status" value="1"/>
</dbReference>
<dbReference type="Proteomes" id="UP000808388">
    <property type="component" value="Unassembled WGS sequence"/>
</dbReference>
<sequence length="514" mass="55482">MAKTEIKNQKTDVGVARPPVIVVMGHVDHGKTSLLDYIRKSRVAEKETGGITQHIGAYTIGNVAAPSSPKAMEGQRKMTFIDTPGHEAFTAMRSRGARVADIGVLVVAADEGVKPQTKEAISILKAAAIPFVVALNKIDRPGKDVEKVKQELSVNEVQVESWGGKIPSVEVSAKTGEGIDTLLETILLLAELEELSSNPKTNAKGVVIESHRDPRRGGTATLLVREGSLRRGDFIVIDAAVSSVKIFEDFQGNAIREAGPSDPVRIAGLSEVPNVGSDAEAFASKSAADQFAASKARAHPQKAEEVVGGKSYINVILKTDVSGSKEAIEGVLQTMQLPDVGIRLIRSEVGDVNDSDAQLALSSTNVVIIGFKVKMPAHLFEQLKNSDAQIIQGEIIYEIFDKLKEAIKHLIPAEIREVIAGKLKVLKFFKTDKSRQVIGGRVVEGKLNPGLAFRVLRKNTVLGQGKIIGLQNRKEAISEVAEGNECGLLAEADMLIQENDVLEAYREERIERSF</sequence>
<dbReference type="GO" id="GO:0005737">
    <property type="term" value="C:cytoplasm"/>
    <property type="evidence" value="ECO:0007669"/>
    <property type="project" value="UniProtKB-UniRule"/>
</dbReference>